<evidence type="ECO:0000256" key="2">
    <source>
        <dbReference type="SAM" id="Phobius"/>
    </source>
</evidence>
<dbReference type="EMBL" id="MU001634">
    <property type="protein sequence ID" value="KAF2484330.1"/>
    <property type="molecule type" value="Genomic_DNA"/>
</dbReference>
<feature type="region of interest" description="Disordered" evidence="1">
    <location>
        <begin position="147"/>
        <end position="276"/>
    </location>
</feature>
<reference evidence="3" key="1">
    <citation type="journal article" date="2020" name="Stud. Mycol.">
        <title>101 Dothideomycetes genomes: a test case for predicting lifestyles and emergence of pathogens.</title>
        <authorList>
            <person name="Haridas S."/>
            <person name="Albert R."/>
            <person name="Binder M."/>
            <person name="Bloem J."/>
            <person name="Labutti K."/>
            <person name="Salamov A."/>
            <person name="Andreopoulos B."/>
            <person name="Baker S."/>
            <person name="Barry K."/>
            <person name="Bills G."/>
            <person name="Bluhm B."/>
            <person name="Cannon C."/>
            <person name="Castanera R."/>
            <person name="Culley D."/>
            <person name="Daum C."/>
            <person name="Ezra D."/>
            <person name="Gonzalez J."/>
            <person name="Henrissat B."/>
            <person name="Kuo A."/>
            <person name="Liang C."/>
            <person name="Lipzen A."/>
            <person name="Lutzoni F."/>
            <person name="Magnuson J."/>
            <person name="Mondo S."/>
            <person name="Nolan M."/>
            <person name="Ohm R."/>
            <person name="Pangilinan J."/>
            <person name="Park H.-J."/>
            <person name="Ramirez L."/>
            <person name="Alfaro M."/>
            <person name="Sun H."/>
            <person name="Tritt A."/>
            <person name="Yoshinaga Y."/>
            <person name="Zwiers L.-H."/>
            <person name="Turgeon B."/>
            <person name="Goodwin S."/>
            <person name="Spatafora J."/>
            <person name="Crous P."/>
            <person name="Grigoriev I."/>
        </authorList>
    </citation>
    <scope>NUCLEOTIDE SEQUENCE</scope>
    <source>
        <strain evidence="3">CBS 113389</strain>
    </source>
</reference>
<gene>
    <name evidence="3" type="ORF">BDY17DRAFT_126046</name>
</gene>
<dbReference type="Proteomes" id="UP000799767">
    <property type="component" value="Unassembled WGS sequence"/>
</dbReference>
<dbReference type="GeneID" id="54470366"/>
<proteinExistence type="predicted"/>
<evidence type="ECO:0000256" key="1">
    <source>
        <dbReference type="SAM" id="MobiDB-lite"/>
    </source>
</evidence>
<name>A0A6A6PW12_9PEZI</name>
<accession>A0A6A6PW12</accession>
<feature type="compositionally biased region" description="Basic and acidic residues" evidence="1">
    <location>
        <begin position="223"/>
        <end position="232"/>
    </location>
</feature>
<keyword evidence="2" id="KW-0472">Membrane</keyword>
<keyword evidence="4" id="KW-1185">Reference proteome</keyword>
<feature type="compositionally biased region" description="Pro residues" evidence="1">
    <location>
        <begin position="209"/>
        <end position="219"/>
    </location>
</feature>
<sequence length="276" mass="29442">MARGTRTQQIIVATPDWMDYNFTVYHGKPPCYDYDTCYDFCLDEDRDMYPIIGPTRYPTAAIDFENGDAWYIAACVAAAFILLLGSLCCCAAALRRRRTNSLSEKLGRKLTQLPTEIIVNQATGTAVDTATGQPVDPSTATAVISGSAAGAEAGRKQSTMTTSGNDDGKGTSARRAEEGRGRVNFEDGGRPGNEAPPPERTTVTEVEPAPQPAPAPAPAPATETERTERVETKPAGQTDGTFDLATTGRQILDTGSMRGRKRGRVEGAAKGPPFGF</sequence>
<feature type="compositionally biased region" description="Basic and acidic residues" evidence="1">
    <location>
        <begin position="166"/>
        <end position="189"/>
    </location>
</feature>
<keyword evidence="2" id="KW-1133">Transmembrane helix</keyword>
<evidence type="ECO:0000313" key="3">
    <source>
        <dbReference type="EMBL" id="KAF2484330.1"/>
    </source>
</evidence>
<dbReference type="RefSeq" id="XP_033590899.1">
    <property type="nucleotide sequence ID" value="XM_033729364.1"/>
</dbReference>
<feature type="transmembrane region" description="Helical" evidence="2">
    <location>
        <begin position="69"/>
        <end position="94"/>
    </location>
</feature>
<evidence type="ECO:0000313" key="4">
    <source>
        <dbReference type="Proteomes" id="UP000799767"/>
    </source>
</evidence>
<protein>
    <submittedName>
        <fullName evidence="3">Uncharacterized protein</fullName>
    </submittedName>
</protein>
<organism evidence="3 4">
    <name type="scientific">Neohortaea acidophila</name>
    <dbReference type="NCBI Taxonomy" id="245834"/>
    <lineage>
        <taxon>Eukaryota</taxon>
        <taxon>Fungi</taxon>
        <taxon>Dikarya</taxon>
        <taxon>Ascomycota</taxon>
        <taxon>Pezizomycotina</taxon>
        <taxon>Dothideomycetes</taxon>
        <taxon>Dothideomycetidae</taxon>
        <taxon>Mycosphaerellales</taxon>
        <taxon>Teratosphaeriaceae</taxon>
        <taxon>Neohortaea</taxon>
    </lineage>
</organism>
<dbReference type="AlphaFoldDB" id="A0A6A6PW12"/>
<keyword evidence="2" id="KW-0812">Transmembrane</keyword>
<feature type="compositionally biased region" description="Polar residues" evidence="1">
    <location>
        <begin position="156"/>
        <end position="165"/>
    </location>
</feature>